<accession>A0A1S3Z4M1</accession>
<proteinExistence type="predicted"/>
<dbReference type="AlphaFoldDB" id="A0A1S3Z4M1"/>
<sequence length="169" mass="18662">MGGLGRGNQKAFWENLDEVVLGVPHTEKLFIGGDFNGHIGAILGLSSGGALTKDEPQELGDKSLAIGHGGVVGTREVCEPRKRIALEVAREVLAVLKGYSIGHKGDWWWNGEVEGKEEAEKAMYLKLLESVDEEEKRMNMERYKMAKKEAKLAVTTTTKTVAFELYEEL</sequence>
<evidence type="ECO:0008006" key="2">
    <source>
        <dbReference type="Google" id="ProtNLM"/>
    </source>
</evidence>
<evidence type="ECO:0000313" key="1">
    <source>
        <dbReference type="RefSeq" id="XP_016459348.1"/>
    </source>
</evidence>
<name>A0A1S3Z4M1_TOBAC</name>
<organism evidence="1">
    <name type="scientific">Nicotiana tabacum</name>
    <name type="common">Common tobacco</name>
    <dbReference type="NCBI Taxonomy" id="4097"/>
    <lineage>
        <taxon>Eukaryota</taxon>
        <taxon>Viridiplantae</taxon>
        <taxon>Streptophyta</taxon>
        <taxon>Embryophyta</taxon>
        <taxon>Tracheophyta</taxon>
        <taxon>Spermatophyta</taxon>
        <taxon>Magnoliopsida</taxon>
        <taxon>eudicotyledons</taxon>
        <taxon>Gunneridae</taxon>
        <taxon>Pentapetalae</taxon>
        <taxon>asterids</taxon>
        <taxon>lamiids</taxon>
        <taxon>Solanales</taxon>
        <taxon>Solanaceae</taxon>
        <taxon>Nicotianoideae</taxon>
        <taxon>Nicotianeae</taxon>
        <taxon>Nicotiana</taxon>
    </lineage>
</organism>
<dbReference type="RefSeq" id="XP_016459348.1">
    <property type="nucleotide sequence ID" value="XM_016603862.1"/>
</dbReference>
<dbReference type="KEGG" id="nta:107782915"/>
<protein>
    <recommendedName>
        <fullName evidence="2">Craniofacial development protein 2-like</fullName>
    </recommendedName>
</protein>
<gene>
    <name evidence="1" type="primary">LOC107782915</name>
</gene>
<dbReference type="PaxDb" id="4097-A0A1S3Z4M1"/>
<dbReference type="OrthoDB" id="418748at2759"/>
<reference evidence="1" key="1">
    <citation type="submission" date="2025-08" db="UniProtKB">
        <authorList>
            <consortium name="RefSeq"/>
        </authorList>
    </citation>
    <scope>IDENTIFICATION</scope>
</reference>